<dbReference type="PANTHER" id="PTHR10492">
    <property type="match status" value="1"/>
</dbReference>
<keyword evidence="4" id="KW-0378">Hydrolase</keyword>
<comment type="similarity">
    <text evidence="4">Belongs to the helicase family.</text>
</comment>
<proteinExistence type="inferred from homology"/>
<dbReference type="SMART" id="SM00182">
    <property type="entry name" value="CULLIN"/>
    <property type="match status" value="1"/>
</dbReference>
<dbReference type="EC" id="5.6.2.3" evidence="4"/>
<feature type="domain" description="Cullin family profile" evidence="5">
    <location>
        <begin position="211"/>
        <end position="357"/>
    </location>
</feature>
<dbReference type="InterPro" id="IPR025476">
    <property type="entry name" value="Helitron_helicase-like"/>
</dbReference>
<evidence type="ECO:0000313" key="7">
    <source>
        <dbReference type="Proteomes" id="UP001235939"/>
    </source>
</evidence>
<dbReference type="PROSITE" id="PS50069">
    <property type="entry name" value="CULLIN_2"/>
    <property type="match status" value="1"/>
</dbReference>
<comment type="cofactor">
    <cofactor evidence="4">
        <name>Mg(2+)</name>
        <dbReference type="ChEBI" id="CHEBI:18420"/>
    </cofactor>
</comment>
<reference evidence="6 7" key="1">
    <citation type="submission" date="2022-01" db="EMBL/GenBank/DDBJ databases">
        <title>A chromosomal length assembly of Cordylochernes scorpioides.</title>
        <authorList>
            <person name="Zeh D."/>
            <person name="Zeh J."/>
        </authorList>
    </citation>
    <scope>NUCLEOTIDE SEQUENCE [LARGE SCALE GENOMIC DNA]</scope>
    <source>
        <strain evidence="6">IN4F17</strain>
        <tissue evidence="6">Whole Body</tissue>
    </source>
</reference>
<dbReference type="SUPFAM" id="SSF52540">
    <property type="entry name" value="P-loop containing nucleoside triphosphate hydrolases"/>
    <property type="match status" value="3"/>
</dbReference>
<comment type="catalytic activity">
    <reaction evidence="4">
        <text>ATP + H2O = ADP + phosphate + H(+)</text>
        <dbReference type="Rhea" id="RHEA:13065"/>
        <dbReference type="ChEBI" id="CHEBI:15377"/>
        <dbReference type="ChEBI" id="CHEBI:15378"/>
        <dbReference type="ChEBI" id="CHEBI:30616"/>
        <dbReference type="ChEBI" id="CHEBI:43474"/>
        <dbReference type="ChEBI" id="CHEBI:456216"/>
        <dbReference type="EC" id="5.6.2.3"/>
    </reaction>
</comment>
<dbReference type="InterPro" id="IPR016159">
    <property type="entry name" value="Cullin_repeat-like_dom_sf"/>
</dbReference>
<evidence type="ECO:0000256" key="1">
    <source>
        <dbReference type="ARBA" id="ARBA00006019"/>
    </source>
</evidence>
<dbReference type="EMBL" id="CP092868">
    <property type="protein sequence ID" value="UYV68898.1"/>
    <property type="molecule type" value="Genomic_DNA"/>
</dbReference>
<evidence type="ECO:0000256" key="2">
    <source>
        <dbReference type="PROSITE-ProRule" id="PRU00330"/>
    </source>
</evidence>
<dbReference type="PANTHER" id="PTHR10492:SF57">
    <property type="entry name" value="ATP-DEPENDENT DNA HELICASE"/>
    <property type="match status" value="1"/>
</dbReference>
<feature type="non-terminal residue" evidence="6">
    <location>
        <position position="1838"/>
    </location>
</feature>
<organism evidence="6 7">
    <name type="scientific">Cordylochernes scorpioides</name>
    <dbReference type="NCBI Taxonomy" id="51811"/>
    <lineage>
        <taxon>Eukaryota</taxon>
        <taxon>Metazoa</taxon>
        <taxon>Ecdysozoa</taxon>
        <taxon>Arthropoda</taxon>
        <taxon>Chelicerata</taxon>
        <taxon>Arachnida</taxon>
        <taxon>Pseudoscorpiones</taxon>
        <taxon>Cheliferoidea</taxon>
        <taxon>Chernetidae</taxon>
        <taxon>Cordylochernes</taxon>
    </lineage>
</organism>
<keyword evidence="4" id="KW-0547">Nucleotide-binding</keyword>
<dbReference type="InterPro" id="IPR001373">
    <property type="entry name" value="Cullin_N"/>
</dbReference>
<dbReference type="InterPro" id="IPR036317">
    <property type="entry name" value="Cullin_homology_sf"/>
</dbReference>
<keyword evidence="4" id="KW-0067">ATP-binding</keyword>
<dbReference type="InterPro" id="IPR016158">
    <property type="entry name" value="Cullin_homology"/>
</dbReference>
<dbReference type="SUPFAM" id="SSF75632">
    <property type="entry name" value="Cullin homology domain"/>
    <property type="match status" value="1"/>
</dbReference>
<dbReference type="InterPro" id="IPR010285">
    <property type="entry name" value="DNA_helicase_pif1-like_DEAD"/>
</dbReference>
<dbReference type="Proteomes" id="UP001235939">
    <property type="component" value="Chromosome 06"/>
</dbReference>
<name>A0ABY6KJ75_9ARAC</name>
<keyword evidence="4" id="KW-0227">DNA damage</keyword>
<comment type="similarity">
    <text evidence="1 2 3">Belongs to the cullin family.</text>
</comment>
<evidence type="ECO:0000313" key="6">
    <source>
        <dbReference type="EMBL" id="UYV68898.1"/>
    </source>
</evidence>
<evidence type="ECO:0000259" key="5">
    <source>
        <dbReference type="PROSITE" id="PS50069"/>
    </source>
</evidence>
<keyword evidence="4" id="KW-0234">DNA repair</keyword>
<dbReference type="Pfam" id="PF05970">
    <property type="entry name" value="PIF1"/>
    <property type="match status" value="2"/>
</dbReference>
<dbReference type="SUPFAM" id="SSF74788">
    <property type="entry name" value="Cullin repeat-like"/>
    <property type="match status" value="1"/>
</dbReference>
<keyword evidence="4" id="KW-0233">DNA recombination</keyword>
<accession>A0ABY6KJ75</accession>
<dbReference type="Gene3D" id="3.40.50.300">
    <property type="entry name" value="P-loop containing nucleotide triphosphate hydrolases"/>
    <property type="match status" value="2"/>
</dbReference>
<sequence length="1838" mass="208975">MQRQGNRDFGKLLSNILDVFKEIHSEDIYIIEFYKERIERRFLEMTKYFCERNFDEIFQNGYSIENIKKANEILAEENYRFERYLHSSTYELAKATCLSALMKNRINIFKSIFNQLIVKQNHNYLKILYQSISGNPDIHKWFLIQVESEILEEIRKYLKNERPDPDLYVSIIVNFKTKYTNMIRLAFENRKEYFEALENSCKKILNSNPSIATNIIILFCDTHLKKTSKKESNQEVPLKNALMILKYLDVPEEFEDLYRQSLSKRLILNHSLGVEIESTFISKLSKVSKKNFTISKKMIENITSSVSLNNDFAQFILESDESLSLTYEIRLLNSLIWPIENTKDDCLLPGDVGKFHEHNCLVRDFKSAVENVRADDMKVIIKADKKPTNEHERRFNAPMTPEVAAVIVGAVTLKKVSCMDFYAYRIMIRAQESNHILKCRQLFQQFIVDMYAKVESERLNYIRFNQSKLRADQYIHLRDAIANDGAAAAANIGQMVILPASYAGSPRHMHEYAQDAMTYVRTYGRPDLFLTFTCNPAWAEIKNLLLPGQQSSHRHDLTARVFKQKLKCFIDLIVKNHIYGPTRCWMYSIEWQKRGTPHAHILIWLEEKILPTQIDNIISAELPDPQEDPELYQIIKKYMIHGPCGAQNPHSPCIKDGKCTKKYPRDLVHDTQTGGDGYPLYRRRKPEDGGHTATIKLNHVDFEVDNRWIVPYSPLLSKAFDAHINVEFCNSVKSIKYICKYVNKGSDMAVFGLQNPNAPVNEIDQFQMGRYISSNEAVWRILGFDIHERSPAVVHLSVHLENGQRVYFTEESAAQRAENPPNTTLTAFFQLCASDTFAATLLYHQVPTYYTWNQSTKKWQRRKKGLLHSSMVQVFSTGALGRVYTVHPSNAECYYLRMLLHVVKGPKSFEAIKTVNGQICQTYREACFKLGLLENDQHWDNTLAEASETCHPKQIRTLFAIILTTCSPSDPKGLWEKHKESMSEDILRRVRSANPNAQNSDEIFNEALISLEDICLSINNKILNQLGLISPERGRNDAVDRDMLREMQYDADTLQVYVETQKRLLTNEQNLAYNTVTEHVRTGNGGLLFLDAPGGTGKTFLLNLILAEIRMKHEIALAVASSGIAATLLDGGRTAHSAFKLPLNLNIADVPLCNIGKTSGMATVLKTCQIIIWDECTMAHKKALEALDRTLRDFRGNQRLMGGALILLAGDFRQILPVIPRATPADELNACLKNSALWRHVKKITLSTNMRAHLHGDVSAQTFAKQLLNMGDGKIPVDPATHEISFPPNFCQLQASIGDLEKVVFPDIATNFKNHNWLCERAILAPKNDDVNRINHKIQLKIPGAVTQYKSIDTVTEEDQAVNYPVEFLNSLEPPGMPPHVLSLKVGLPILLLRNLNTPKLCNRTRLSVKRLMPNVIETTIISGKCKGEDVLIPRIPMIPTDLPFTFKRLQFPVRLAFAMTINKSHGQSLRVDADVPLCNIGKTSGMATVLKTCQIIIWDECTMAHKKALEALDRTLRDFRGNQRLMGGALILLAGDFRQILPVIPRATPADELNACLKNSALWRHVKKITLSTNMRAHLHGDVSAQTFAKQLLNMGDGKIPVDPATHEISFPPNFCQLQASIGDLEKVVFPDIATNFKNHNWLCERAILAPKNDDVNRINHKIQLKIPGAVTQYKSIDTVTEEDQAVNYPVEFLNSLEPPGMPPHVLSLKVGLPILLLRNLNTPKLCNRTRLSVKRLMPNVIETTIISGKCKGEDVLIPRIPMIPTDLPFTFKRLQFPVRLAFAMTINKSHGQSLRVDGLHLGNPCFSHGQLYVACSRVGTPKNLYIYAPNERTKNI</sequence>
<evidence type="ECO:0000256" key="4">
    <source>
        <dbReference type="RuleBase" id="RU363044"/>
    </source>
</evidence>
<dbReference type="Gene3D" id="1.20.1310.10">
    <property type="entry name" value="Cullin Repeats"/>
    <property type="match status" value="3"/>
</dbReference>
<dbReference type="Pfam" id="PF00888">
    <property type="entry name" value="Cullin"/>
    <property type="match status" value="1"/>
</dbReference>
<keyword evidence="7" id="KW-1185">Reference proteome</keyword>
<dbReference type="InterPro" id="IPR027417">
    <property type="entry name" value="P-loop_NTPase"/>
</dbReference>
<evidence type="ECO:0000256" key="3">
    <source>
        <dbReference type="RuleBase" id="RU003829"/>
    </source>
</evidence>
<protein>
    <recommendedName>
        <fullName evidence="4">ATP-dependent DNA helicase</fullName>
        <ecNumber evidence="4">5.6.2.3</ecNumber>
    </recommendedName>
</protein>
<dbReference type="Pfam" id="PF14214">
    <property type="entry name" value="Helitron_like_N"/>
    <property type="match status" value="1"/>
</dbReference>
<keyword evidence="4" id="KW-0347">Helicase</keyword>
<dbReference type="Pfam" id="PF21530">
    <property type="entry name" value="Pif1_2B_dom"/>
    <property type="match status" value="2"/>
</dbReference>
<gene>
    <name evidence="6" type="ORF">LAZ67_6001521</name>
</gene>
<dbReference type="InterPro" id="IPR049163">
    <property type="entry name" value="Pif1-like_2B_dom"/>
</dbReference>